<feature type="region of interest" description="Disordered" evidence="1">
    <location>
        <begin position="35"/>
        <end position="63"/>
    </location>
</feature>
<keyword evidence="3" id="KW-1185">Reference proteome</keyword>
<gene>
    <name evidence="2" type="ORF">SPARVUS_LOCUS5749646</name>
</gene>
<sequence>MEELGSSNSCFLDHCYLMHHDQVCNCHQGSHENVDKMENNEGADSSLGSGGTTCLAQSPQSSGTYENCNGFGTVPRCISPDTHTS</sequence>
<protein>
    <submittedName>
        <fullName evidence="2">Uncharacterized protein</fullName>
    </submittedName>
</protein>
<dbReference type="Proteomes" id="UP001162483">
    <property type="component" value="Unassembled WGS sequence"/>
</dbReference>
<organism evidence="2 3">
    <name type="scientific">Staurois parvus</name>
    <dbReference type="NCBI Taxonomy" id="386267"/>
    <lineage>
        <taxon>Eukaryota</taxon>
        <taxon>Metazoa</taxon>
        <taxon>Chordata</taxon>
        <taxon>Craniata</taxon>
        <taxon>Vertebrata</taxon>
        <taxon>Euteleostomi</taxon>
        <taxon>Amphibia</taxon>
        <taxon>Batrachia</taxon>
        <taxon>Anura</taxon>
        <taxon>Neobatrachia</taxon>
        <taxon>Ranoidea</taxon>
        <taxon>Ranidae</taxon>
        <taxon>Staurois</taxon>
    </lineage>
</organism>
<dbReference type="EMBL" id="CATNWA010012482">
    <property type="protein sequence ID" value="CAI9563527.1"/>
    <property type="molecule type" value="Genomic_DNA"/>
</dbReference>
<proteinExistence type="predicted"/>
<feature type="non-terminal residue" evidence="2">
    <location>
        <position position="85"/>
    </location>
</feature>
<evidence type="ECO:0000256" key="1">
    <source>
        <dbReference type="SAM" id="MobiDB-lite"/>
    </source>
</evidence>
<feature type="compositionally biased region" description="Polar residues" evidence="1">
    <location>
        <begin position="42"/>
        <end position="63"/>
    </location>
</feature>
<comment type="caution">
    <text evidence="2">The sequence shown here is derived from an EMBL/GenBank/DDBJ whole genome shotgun (WGS) entry which is preliminary data.</text>
</comment>
<reference evidence="2" key="1">
    <citation type="submission" date="2023-05" db="EMBL/GenBank/DDBJ databases">
        <authorList>
            <person name="Stuckert A."/>
        </authorList>
    </citation>
    <scope>NUCLEOTIDE SEQUENCE</scope>
</reference>
<evidence type="ECO:0000313" key="3">
    <source>
        <dbReference type="Proteomes" id="UP001162483"/>
    </source>
</evidence>
<name>A0ABN9CVS8_9NEOB</name>
<evidence type="ECO:0000313" key="2">
    <source>
        <dbReference type="EMBL" id="CAI9563527.1"/>
    </source>
</evidence>
<accession>A0ABN9CVS8</accession>